<sequence length="224" mass="23584">MIDAATERLEGWLRQVGVEADIVIGPPVAEAGKATIFLHLMDLLPTHPRSHAATARAALTARYLVTTAAPDSAAGHRALGQVTEAALADAGIDAEFAAIDVAVWRAFGVAPRAGLFLNVPIEPQLPARAGVPVTQPTEIELAPFGRLAGQVIGPGPAGLARAKVTLPELRRSTRTDDRGLFAFEGIAVRPGRSTLLIEARGRSQTLQIDLSESPVKVEFSPKEA</sequence>
<dbReference type="InterPro" id="IPR013784">
    <property type="entry name" value="Carb-bd-like_fold"/>
</dbReference>
<dbReference type="GO" id="GO:0030246">
    <property type="term" value="F:carbohydrate binding"/>
    <property type="evidence" value="ECO:0007669"/>
    <property type="project" value="InterPro"/>
</dbReference>
<reference evidence="1 2" key="1">
    <citation type="submission" date="2018-03" db="EMBL/GenBank/DDBJ databases">
        <authorList>
            <person name="Keele B.F."/>
        </authorList>
    </citation>
    <scope>NUCLEOTIDE SEQUENCE [LARGE SCALE GENOMIC DNA]</scope>
    <source>
        <strain evidence="1 2">CECT 8626</strain>
    </source>
</reference>
<proteinExistence type="predicted"/>
<dbReference type="Proteomes" id="UP000244924">
    <property type="component" value="Unassembled WGS sequence"/>
</dbReference>
<dbReference type="RefSeq" id="WP_181366498.1">
    <property type="nucleotide sequence ID" value="NZ_OMOQ01000003.1"/>
</dbReference>
<organism evidence="1 2">
    <name type="scientific">Albidovulum aquaemixtae</name>
    <dbReference type="NCBI Taxonomy" id="1542388"/>
    <lineage>
        <taxon>Bacteria</taxon>
        <taxon>Pseudomonadati</taxon>
        <taxon>Pseudomonadota</taxon>
        <taxon>Alphaproteobacteria</taxon>
        <taxon>Rhodobacterales</taxon>
        <taxon>Paracoccaceae</taxon>
        <taxon>Albidovulum</taxon>
    </lineage>
</organism>
<dbReference type="SUPFAM" id="SSF49452">
    <property type="entry name" value="Starch-binding domain-like"/>
    <property type="match status" value="1"/>
</dbReference>
<keyword evidence="2" id="KW-1185">Reference proteome</keyword>
<evidence type="ECO:0008006" key="3">
    <source>
        <dbReference type="Google" id="ProtNLM"/>
    </source>
</evidence>
<dbReference type="AlphaFoldDB" id="A0A2R8BLJ3"/>
<accession>A0A2R8BLJ3</accession>
<evidence type="ECO:0000313" key="1">
    <source>
        <dbReference type="EMBL" id="SPH24304.1"/>
    </source>
</evidence>
<protein>
    <recommendedName>
        <fullName evidence="3">Carboxypeptidase regulatory-like domain-containing protein</fullName>
    </recommendedName>
</protein>
<gene>
    <name evidence="1" type="ORF">DEA8626_03354</name>
</gene>
<name>A0A2R8BLJ3_9RHOB</name>
<evidence type="ECO:0000313" key="2">
    <source>
        <dbReference type="Proteomes" id="UP000244924"/>
    </source>
</evidence>
<dbReference type="EMBL" id="OMOQ01000003">
    <property type="protein sequence ID" value="SPH24304.1"/>
    <property type="molecule type" value="Genomic_DNA"/>
</dbReference>